<protein>
    <submittedName>
        <fullName evidence="6">GFA family protein</fullName>
    </submittedName>
</protein>
<evidence type="ECO:0000256" key="3">
    <source>
        <dbReference type="ARBA" id="ARBA00022833"/>
    </source>
</evidence>
<evidence type="ECO:0000256" key="4">
    <source>
        <dbReference type="ARBA" id="ARBA00023239"/>
    </source>
</evidence>
<dbReference type="Pfam" id="PF04828">
    <property type="entry name" value="GFA"/>
    <property type="match status" value="1"/>
</dbReference>
<sequence>MKGHCHCGDVRWESDGAVAWSCYCHCADCRRNCAAPVTAFFGVPHDSVRWSGGEPRTYHSSERVERLFCGTCGTPMAYRNDADQETVHLYVATLENPEDIAPQIHVFHSEHIPWLQIGDHLPKYASIPS</sequence>
<organism evidence="6 7">
    <name type="scientific">Ruegeria spongiae</name>
    <dbReference type="NCBI Taxonomy" id="2942209"/>
    <lineage>
        <taxon>Bacteria</taxon>
        <taxon>Pseudomonadati</taxon>
        <taxon>Pseudomonadota</taxon>
        <taxon>Alphaproteobacteria</taxon>
        <taxon>Rhodobacterales</taxon>
        <taxon>Roseobacteraceae</taxon>
        <taxon>Ruegeria</taxon>
    </lineage>
</organism>
<dbReference type="SUPFAM" id="SSF51316">
    <property type="entry name" value="Mss4-like"/>
    <property type="match status" value="1"/>
</dbReference>
<name>A0ABT0Q4F0_9RHOB</name>
<dbReference type="Gene3D" id="3.90.1590.10">
    <property type="entry name" value="glutathione-dependent formaldehyde- activating enzyme (gfa)"/>
    <property type="match status" value="1"/>
</dbReference>
<evidence type="ECO:0000256" key="2">
    <source>
        <dbReference type="ARBA" id="ARBA00022723"/>
    </source>
</evidence>
<dbReference type="InterPro" id="IPR006913">
    <property type="entry name" value="CENP-V/GFA"/>
</dbReference>
<dbReference type="PANTHER" id="PTHR33337:SF40">
    <property type="entry name" value="CENP-V_GFA DOMAIN-CONTAINING PROTEIN-RELATED"/>
    <property type="match status" value="1"/>
</dbReference>
<evidence type="ECO:0000256" key="1">
    <source>
        <dbReference type="ARBA" id="ARBA00005495"/>
    </source>
</evidence>
<proteinExistence type="inferred from homology"/>
<comment type="caution">
    <text evidence="6">The sequence shown here is derived from an EMBL/GenBank/DDBJ whole genome shotgun (WGS) entry which is preliminary data.</text>
</comment>
<evidence type="ECO:0000259" key="5">
    <source>
        <dbReference type="PROSITE" id="PS51891"/>
    </source>
</evidence>
<feature type="domain" description="CENP-V/GFA" evidence="5">
    <location>
        <begin position="1"/>
        <end position="115"/>
    </location>
</feature>
<dbReference type="EMBL" id="JAMFMB010000012">
    <property type="protein sequence ID" value="MCL6284053.1"/>
    <property type="molecule type" value="Genomic_DNA"/>
</dbReference>
<reference evidence="6" key="1">
    <citation type="submission" date="2022-05" db="EMBL/GenBank/DDBJ databases">
        <authorList>
            <person name="Park J.-S."/>
        </authorList>
    </citation>
    <scope>NUCLEOTIDE SEQUENCE</scope>
    <source>
        <strain evidence="6">2012CJ41-6</strain>
    </source>
</reference>
<evidence type="ECO:0000313" key="6">
    <source>
        <dbReference type="EMBL" id="MCL6284053.1"/>
    </source>
</evidence>
<keyword evidence="4" id="KW-0456">Lyase</keyword>
<dbReference type="InterPro" id="IPR011057">
    <property type="entry name" value="Mss4-like_sf"/>
</dbReference>
<dbReference type="RefSeq" id="WP_249710017.1">
    <property type="nucleotide sequence ID" value="NZ_JAMFMB010000012.1"/>
</dbReference>
<keyword evidence="7" id="KW-1185">Reference proteome</keyword>
<accession>A0ABT0Q4F0</accession>
<dbReference type="Proteomes" id="UP001203880">
    <property type="component" value="Unassembled WGS sequence"/>
</dbReference>
<gene>
    <name evidence="6" type="ORF">M3P21_10980</name>
</gene>
<evidence type="ECO:0000313" key="7">
    <source>
        <dbReference type="Proteomes" id="UP001203880"/>
    </source>
</evidence>
<keyword evidence="3" id="KW-0862">Zinc</keyword>
<dbReference type="PROSITE" id="PS51891">
    <property type="entry name" value="CENP_V_GFA"/>
    <property type="match status" value="1"/>
</dbReference>
<comment type="similarity">
    <text evidence="1">Belongs to the Gfa family.</text>
</comment>
<dbReference type="PANTHER" id="PTHR33337">
    <property type="entry name" value="GFA DOMAIN-CONTAINING PROTEIN"/>
    <property type="match status" value="1"/>
</dbReference>
<keyword evidence="2" id="KW-0479">Metal-binding</keyword>